<dbReference type="Pfam" id="PF20256">
    <property type="entry name" value="MoCoBD_2"/>
    <property type="match status" value="1"/>
</dbReference>
<dbReference type="InterPro" id="IPR016208">
    <property type="entry name" value="Ald_Oxase/xanthine_DH-like"/>
</dbReference>
<keyword evidence="2" id="KW-0560">Oxidoreductase</keyword>
<dbReference type="Pfam" id="PF02738">
    <property type="entry name" value="MoCoBD_1"/>
    <property type="match status" value="1"/>
</dbReference>
<dbReference type="GO" id="GO:0005506">
    <property type="term" value="F:iron ion binding"/>
    <property type="evidence" value="ECO:0007669"/>
    <property type="project" value="InterPro"/>
</dbReference>
<dbReference type="Gene3D" id="3.90.1170.50">
    <property type="entry name" value="Aldehyde oxidase/xanthine dehydrogenase, a/b hammerhead"/>
    <property type="match status" value="1"/>
</dbReference>
<dbReference type="PANTHER" id="PTHR11908:SF132">
    <property type="entry name" value="ALDEHYDE OXIDASE 1-RELATED"/>
    <property type="match status" value="1"/>
</dbReference>
<evidence type="ECO:0000259" key="3">
    <source>
        <dbReference type="SMART" id="SM01008"/>
    </source>
</evidence>
<evidence type="ECO:0000313" key="5">
    <source>
        <dbReference type="Proteomes" id="UP000608579"/>
    </source>
</evidence>
<dbReference type="SUPFAM" id="SSF56003">
    <property type="entry name" value="Molybdenum cofactor-binding domain"/>
    <property type="match status" value="1"/>
</dbReference>
<evidence type="ECO:0000313" key="4">
    <source>
        <dbReference type="EMBL" id="HIQ29832.1"/>
    </source>
</evidence>
<evidence type="ECO:0000256" key="1">
    <source>
        <dbReference type="ARBA" id="ARBA00022505"/>
    </source>
</evidence>
<dbReference type="Gene3D" id="3.30.365.10">
    <property type="entry name" value="Aldehyde oxidase/xanthine dehydrogenase, molybdopterin binding domain"/>
    <property type="match status" value="4"/>
</dbReference>
<protein>
    <submittedName>
        <fullName evidence="4">Xanthine dehydrogenase family protein molybdopterin-binding subunit</fullName>
    </submittedName>
</protein>
<dbReference type="InterPro" id="IPR037165">
    <property type="entry name" value="AldOxase/xan_DH_Mopterin-bd_sf"/>
</dbReference>
<proteinExistence type="predicted"/>
<dbReference type="PANTHER" id="PTHR11908">
    <property type="entry name" value="XANTHINE DEHYDROGENASE"/>
    <property type="match status" value="1"/>
</dbReference>
<sequence length="797" mass="87773">MSGVVGLCGWVGRSLKTKEGFRHVRGLGRFVEDVSLPGVVYAALVRSPYPHARILDVDVSKALSSRGVLAVITGREVAEHTDPFPQLTVPPASNVRDYSMAVHKVRYVGEPVAAVVATDRYAAADAAELIEVEYEPLPAVVDPEQALRDGAPILHEEVGSNVAAKVEYDYGDYDEAVNNADKIIKTRLHFHRFSSTPLEPFAVLAHYDKALDHYTIYCNNQMPMFLMPSMLRALRTSQDKVRIVTPDIGGGFGVKILSYTYMVLIATLSRIVGRPVKWIETRREHMMASSHGADRLFDVEAAIKNDGTLLGIKTTTIDDIGAYARHEPAGLTVWAQVASGCCRFKHLRQTMYAVFTNKCPAGPNRGFARAPHQFMIERVLDIIAREVGKDPVEIREINYVRREEQPYVTLNGCVYDDGDYIGAVRKVMELLNYWDWRRRQGEYRSQGRLIGIGIATTLDSGTANFGQVRMLNPKLPNVGTSEAAEVVMTADGKVIVKLGSVPQGQSHETVSAQIVADVLKMNPDNITVAPGFDSDSHPYTWHSGTYASRFAGTGMVAVHNAAVKIREKIKKIAAKILEVRPEDIELEGEKAYVKDAPERSVSYRRIARTAYSNPYELPEDEEGGLYAISVYSPSFQPPDEKKYGNLTMTYSYQTHGIVVEIDPETGQVKILDYVIVDDCGRVINPKVVEGQVHGAALHGLAAVLYESFVYDGNGQLLTGGFMDYLAPTAYDTPSFKVEHFEIPSTSCPLGTKGVGEGCGTPIPALVNAIEDALSHLGVEITSSHITPEDIYKLLHRK</sequence>
<dbReference type="GO" id="GO:0016491">
    <property type="term" value="F:oxidoreductase activity"/>
    <property type="evidence" value="ECO:0007669"/>
    <property type="project" value="UniProtKB-KW"/>
</dbReference>
<dbReference type="SUPFAM" id="SSF54665">
    <property type="entry name" value="CO dehydrogenase molybdoprotein N-domain-like"/>
    <property type="match status" value="1"/>
</dbReference>
<accession>A0A832ZVV7</accession>
<dbReference type="InterPro" id="IPR000674">
    <property type="entry name" value="Ald_Oxase/Xan_DH_a/b"/>
</dbReference>
<feature type="domain" description="Aldehyde oxidase/xanthine dehydrogenase a/b hammerhead" evidence="3">
    <location>
        <begin position="25"/>
        <end position="138"/>
    </location>
</feature>
<dbReference type="Pfam" id="PF01315">
    <property type="entry name" value="Ald_Xan_dh_C"/>
    <property type="match status" value="1"/>
</dbReference>
<gene>
    <name evidence="4" type="ORF">EYH45_04625</name>
</gene>
<dbReference type="Proteomes" id="UP000608579">
    <property type="component" value="Unassembled WGS sequence"/>
</dbReference>
<dbReference type="SMART" id="SM01008">
    <property type="entry name" value="Ald_Xan_dh_C"/>
    <property type="match status" value="1"/>
</dbReference>
<evidence type="ECO:0000256" key="2">
    <source>
        <dbReference type="ARBA" id="ARBA00023002"/>
    </source>
</evidence>
<name>A0A832ZVV7_CALS0</name>
<dbReference type="AlphaFoldDB" id="A0A832ZVV7"/>
<keyword evidence="1" id="KW-0500">Molybdenum</keyword>
<dbReference type="InterPro" id="IPR046867">
    <property type="entry name" value="AldOxase/xan_DH_MoCoBD2"/>
</dbReference>
<comment type="caution">
    <text evidence="4">The sequence shown here is derived from an EMBL/GenBank/DDBJ whole genome shotgun (WGS) entry which is preliminary data.</text>
</comment>
<reference evidence="4" key="1">
    <citation type="journal article" date="2020" name="ISME J.">
        <title>Gammaproteobacteria mediating utilization of methyl-, sulfur- and petroleum organic compounds in deep ocean hydrothermal plumes.</title>
        <authorList>
            <person name="Zhou Z."/>
            <person name="Liu Y."/>
            <person name="Pan J."/>
            <person name="Cron B.R."/>
            <person name="Toner B.M."/>
            <person name="Anantharaman K."/>
            <person name="Breier J.A."/>
            <person name="Dick G.J."/>
            <person name="Li M."/>
        </authorList>
    </citation>
    <scope>NUCLEOTIDE SEQUENCE</scope>
    <source>
        <strain evidence="4">SZUA-1515</strain>
    </source>
</reference>
<dbReference type="InterPro" id="IPR036856">
    <property type="entry name" value="Ald_Oxase/Xan_DH_a/b_sf"/>
</dbReference>
<dbReference type="EMBL" id="DQVM01000088">
    <property type="protein sequence ID" value="HIQ29832.1"/>
    <property type="molecule type" value="Genomic_DNA"/>
</dbReference>
<organism evidence="4 5">
    <name type="scientific">Caldiarchaeum subterraneum</name>
    <dbReference type="NCBI Taxonomy" id="311458"/>
    <lineage>
        <taxon>Archaea</taxon>
        <taxon>Nitrososphaerota</taxon>
        <taxon>Candidatus Caldarchaeales</taxon>
        <taxon>Candidatus Caldarchaeaceae</taxon>
        <taxon>Candidatus Caldarchaeum</taxon>
    </lineage>
</organism>
<dbReference type="InterPro" id="IPR008274">
    <property type="entry name" value="AldOxase/xan_DH_MoCoBD1"/>
</dbReference>